<dbReference type="NCBIfam" id="NF000996">
    <property type="entry name" value="PRK00105.1"/>
    <property type="match status" value="1"/>
</dbReference>
<evidence type="ECO:0000256" key="8">
    <source>
        <dbReference type="ARBA" id="ARBA00030686"/>
    </source>
</evidence>
<evidence type="ECO:0000256" key="3">
    <source>
        <dbReference type="ARBA" id="ARBA00011991"/>
    </source>
</evidence>
<dbReference type="Gene3D" id="1.10.1610.10">
    <property type="match status" value="1"/>
</dbReference>
<evidence type="ECO:0000256" key="7">
    <source>
        <dbReference type="ARBA" id="ARBA00022679"/>
    </source>
</evidence>
<dbReference type="SUPFAM" id="SSF52733">
    <property type="entry name" value="Nicotinate mononucleotide:5,6-dimethylbenzimidazole phosphoribosyltransferase (CobT)"/>
    <property type="match status" value="1"/>
</dbReference>
<name>A0A1H7FDV8_9GAMM</name>
<dbReference type="UniPathway" id="UPA00061">
    <property type="reaction ID" value="UER00516"/>
</dbReference>
<evidence type="ECO:0000256" key="5">
    <source>
        <dbReference type="ARBA" id="ARBA00022573"/>
    </source>
</evidence>
<proteinExistence type="inferred from homology"/>
<evidence type="ECO:0000256" key="10">
    <source>
        <dbReference type="HAMAP-Rule" id="MF_00230"/>
    </source>
</evidence>
<keyword evidence="6 10" id="KW-0328">Glycosyltransferase</keyword>
<dbReference type="FunFam" id="3.40.50.10210:FF:000001">
    <property type="entry name" value="Nicotinate-nucleotide--dimethylbenzimidazole phosphoribosyltransferase"/>
    <property type="match status" value="1"/>
</dbReference>
<dbReference type="PANTHER" id="PTHR43463:SF1">
    <property type="entry name" value="NICOTINATE-NUCLEOTIDE--DIMETHYLBENZIMIDAZOLE PHOSPHORIBOSYLTRANSFERASE"/>
    <property type="match status" value="1"/>
</dbReference>
<dbReference type="InterPro" id="IPR017846">
    <property type="entry name" value="Nict_dMeBzImd_PRibTrfase_bact"/>
</dbReference>
<evidence type="ECO:0000313" key="12">
    <source>
        <dbReference type="Proteomes" id="UP000199256"/>
    </source>
</evidence>
<dbReference type="PANTHER" id="PTHR43463">
    <property type="entry name" value="NICOTINATE-NUCLEOTIDE--DIMETHYLBENZIMIDAZOLE PHOSPHORIBOSYLTRANSFERASE"/>
    <property type="match status" value="1"/>
</dbReference>
<sequence length="352" mass="36765">MNNETPWLQVPAADIDEQARLDAEERQTRLTKPLGSLGLLEPLACRLAGMQGSATPRVDKVQISIFAGDHGVAAEGISRFPQSVTAEMVRNFARGGAAISVLARSLDAQLEVINLGTVTDTGPLEGVLDVRVGPGTANFVSAPAMDVHQLALAMNAGRHSAERARLAGTELYIAGEMGIGNTTAAAGLACALMGLDPRELAGPGTGLDVAGVSHKAEVLRRALAFHKDHLEDPVECLRRLGGFEMAAMSGAYLACAQMGMPIMVDGFISSAAALATARICPSARHWMIFGHASAEPGHRHVLSSLAADPLLDLGMRLGEASGAATAVPLLRLACDLHGRMATFDEAQVSEPE</sequence>
<dbReference type="InterPro" id="IPR023195">
    <property type="entry name" value="Nict_dMeBzImd_PRibTrfase_N"/>
</dbReference>
<keyword evidence="5 10" id="KW-0169">Cobalamin biosynthesis</keyword>
<dbReference type="EC" id="2.4.2.21" evidence="3 10"/>
<dbReference type="AlphaFoldDB" id="A0A1H7FDV8"/>
<keyword evidence="7 10" id="KW-0808">Transferase</keyword>
<evidence type="ECO:0000256" key="2">
    <source>
        <dbReference type="ARBA" id="ARBA00007110"/>
    </source>
</evidence>
<dbReference type="GO" id="GO:0008939">
    <property type="term" value="F:nicotinate-nucleotide-dimethylbenzimidazole phosphoribosyltransferase activity"/>
    <property type="evidence" value="ECO:0007669"/>
    <property type="project" value="UniProtKB-UniRule"/>
</dbReference>
<organism evidence="11 12">
    <name type="scientific">Ectothiorhodospira marina</name>
    <dbReference type="NCBI Taxonomy" id="1396821"/>
    <lineage>
        <taxon>Bacteria</taxon>
        <taxon>Pseudomonadati</taxon>
        <taxon>Pseudomonadota</taxon>
        <taxon>Gammaproteobacteria</taxon>
        <taxon>Chromatiales</taxon>
        <taxon>Ectothiorhodospiraceae</taxon>
        <taxon>Ectothiorhodospira</taxon>
    </lineage>
</organism>
<comment type="function">
    <text evidence="10">Catalyzes the synthesis of alpha-ribazole-5'-phosphate from nicotinate mononucleotide (NAMN) and 5,6-dimethylbenzimidazole (DMB).</text>
</comment>
<evidence type="ECO:0000313" key="11">
    <source>
        <dbReference type="EMBL" id="SEK24168.1"/>
    </source>
</evidence>
<dbReference type="GO" id="GO:0009236">
    <property type="term" value="P:cobalamin biosynthetic process"/>
    <property type="evidence" value="ECO:0007669"/>
    <property type="project" value="UniProtKB-UniRule"/>
</dbReference>
<evidence type="ECO:0000256" key="6">
    <source>
        <dbReference type="ARBA" id="ARBA00022676"/>
    </source>
</evidence>
<protein>
    <recommendedName>
        <fullName evidence="4 10">Nicotinate-nucleotide--dimethylbenzimidazole phosphoribosyltransferase</fullName>
        <shortName evidence="10">NN:DBI PRT</shortName>
        <ecNumber evidence="3 10">2.4.2.21</ecNumber>
    </recommendedName>
    <alternativeName>
        <fullName evidence="8 10">N(1)-alpha-phosphoribosyltransferase</fullName>
    </alternativeName>
</protein>
<gene>
    <name evidence="10" type="primary">cobT</name>
    <name evidence="11" type="ORF">SAMN05444515_101202</name>
</gene>
<evidence type="ECO:0000256" key="4">
    <source>
        <dbReference type="ARBA" id="ARBA00015486"/>
    </source>
</evidence>
<comment type="catalytic activity">
    <reaction evidence="9 10">
        <text>5,6-dimethylbenzimidazole + nicotinate beta-D-ribonucleotide = alpha-ribazole 5'-phosphate + nicotinate + H(+)</text>
        <dbReference type="Rhea" id="RHEA:11196"/>
        <dbReference type="ChEBI" id="CHEBI:15378"/>
        <dbReference type="ChEBI" id="CHEBI:15890"/>
        <dbReference type="ChEBI" id="CHEBI:32544"/>
        <dbReference type="ChEBI" id="CHEBI:57502"/>
        <dbReference type="ChEBI" id="CHEBI:57918"/>
        <dbReference type="EC" id="2.4.2.21"/>
    </reaction>
</comment>
<evidence type="ECO:0000256" key="9">
    <source>
        <dbReference type="ARBA" id="ARBA00047340"/>
    </source>
</evidence>
<dbReference type="CDD" id="cd02439">
    <property type="entry name" value="DMB-PRT_CobT"/>
    <property type="match status" value="1"/>
</dbReference>
<dbReference type="Pfam" id="PF02277">
    <property type="entry name" value="DBI_PRT"/>
    <property type="match status" value="1"/>
</dbReference>
<dbReference type="Proteomes" id="UP000199256">
    <property type="component" value="Unassembled WGS sequence"/>
</dbReference>
<dbReference type="RefSeq" id="WP_090249738.1">
    <property type="nucleotide sequence ID" value="NZ_FOAA01000001.1"/>
</dbReference>
<dbReference type="Gene3D" id="3.40.50.10210">
    <property type="match status" value="1"/>
</dbReference>
<keyword evidence="12" id="KW-1185">Reference proteome</keyword>
<dbReference type="STRING" id="1396821.SAMN05444515_101202"/>
<reference evidence="12" key="1">
    <citation type="submission" date="2016-10" db="EMBL/GenBank/DDBJ databases">
        <authorList>
            <person name="Varghese N."/>
            <person name="Submissions S."/>
        </authorList>
    </citation>
    <scope>NUCLEOTIDE SEQUENCE [LARGE SCALE GENOMIC DNA]</scope>
    <source>
        <strain evidence="12">DSM 241</strain>
    </source>
</reference>
<feature type="active site" description="Proton acceptor" evidence="10">
    <location>
        <position position="319"/>
    </location>
</feature>
<dbReference type="NCBIfam" id="TIGR03160">
    <property type="entry name" value="cobT_DBIPRT"/>
    <property type="match status" value="1"/>
</dbReference>
<comment type="pathway">
    <text evidence="1 10">Nucleoside biosynthesis; alpha-ribazole biosynthesis; alpha-ribazole from 5,6-dimethylbenzimidazole: step 1/2.</text>
</comment>
<dbReference type="EMBL" id="FOAA01000001">
    <property type="protein sequence ID" value="SEK24168.1"/>
    <property type="molecule type" value="Genomic_DNA"/>
</dbReference>
<comment type="similarity">
    <text evidence="2 10">Belongs to the CobT family.</text>
</comment>
<evidence type="ECO:0000256" key="1">
    <source>
        <dbReference type="ARBA" id="ARBA00005049"/>
    </source>
</evidence>
<dbReference type="HAMAP" id="MF_00230">
    <property type="entry name" value="CobT"/>
    <property type="match status" value="1"/>
</dbReference>
<dbReference type="OrthoDB" id="9781491at2"/>
<dbReference type="InterPro" id="IPR036087">
    <property type="entry name" value="Nict_dMeBzImd_PRibTrfase_sf"/>
</dbReference>
<dbReference type="InterPro" id="IPR003200">
    <property type="entry name" value="Nict_dMeBzImd_PRibTrfase"/>
</dbReference>
<accession>A0A1H7FDV8</accession>